<proteinExistence type="predicted"/>
<dbReference type="SMART" id="SM00267">
    <property type="entry name" value="GGDEF"/>
    <property type="match status" value="1"/>
</dbReference>
<dbReference type="InterPro" id="IPR050469">
    <property type="entry name" value="Diguanylate_Cyclase"/>
</dbReference>
<name>A0AAW4L7Y8_9BACT</name>
<evidence type="ECO:0000313" key="4">
    <source>
        <dbReference type="EMBL" id="MBT0666272.1"/>
    </source>
</evidence>
<accession>A0AAW4L7Y8</accession>
<protein>
    <recommendedName>
        <fullName evidence="1">diguanylate cyclase</fullName>
        <ecNumber evidence="1">2.7.7.65</ecNumber>
    </recommendedName>
</protein>
<dbReference type="AlphaFoldDB" id="A0AAW4L7Y8"/>
<dbReference type="InterPro" id="IPR000160">
    <property type="entry name" value="GGDEF_dom"/>
</dbReference>
<dbReference type="InterPro" id="IPR043128">
    <property type="entry name" value="Rev_trsase/Diguanyl_cyclase"/>
</dbReference>
<dbReference type="NCBIfam" id="TIGR00254">
    <property type="entry name" value="GGDEF"/>
    <property type="match status" value="1"/>
</dbReference>
<dbReference type="InterPro" id="IPR029016">
    <property type="entry name" value="GAF-like_dom_sf"/>
</dbReference>
<dbReference type="GO" id="GO:0043709">
    <property type="term" value="P:cell adhesion involved in single-species biofilm formation"/>
    <property type="evidence" value="ECO:0007669"/>
    <property type="project" value="TreeGrafter"/>
</dbReference>
<feature type="domain" description="GGDEF" evidence="3">
    <location>
        <begin position="526"/>
        <end position="661"/>
    </location>
</feature>
<dbReference type="EC" id="2.7.7.65" evidence="1"/>
<reference evidence="4 5" key="1">
    <citation type="submission" date="2021-05" db="EMBL/GenBank/DDBJ databases">
        <title>The draft genome of Geobacter pelophilus DSM 12255.</title>
        <authorList>
            <person name="Xu Z."/>
            <person name="Masuda Y."/>
            <person name="Itoh H."/>
            <person name="Senoo K."/>
        </authorList>
    </citation>
    <scope>NUCLEOTIDE SEQUENCE [LARGE SCALE GENOMIC DNA]</scope>
    <source>
        <strain evidence="4 5">DSM 12255</strain>
    </source>
</reference>
<evidence type="ECO:0000313" key="5">
    <source>
        <dbReference type="Proteomes" id="UP000811899"/>
    </source>
</evidence>
<dbReference type="Gene3D" id="3.30.70.270">
    <property type="match status" value="1"/>
</dbReference>
<sequence>MADMYKGGAEQALATLQHAGFLSGFTLGLFKRSRDRVVPVSSWHYAGAVAPPPMFNRLGKSFVNDLLSRTDQIGTPQVARTRTGLYGFAVPIDDGCSVSCIVGCGVRDACIDLVTVENMARESGCDPVALLEELEALPVVTFGNISEVAARIMALIKLLQGMDTKEKLNDDKTDRLRLVGEITSELDRVETYADVLALLSESLGLIFDLPGVAVIRSSSTRWHIEPLWGIDFAKVEISAERAAALVAGHKPHQLAPKELAELLPEVAGSRGGVLPLTARGSNFGALLLLGDRFPVSDLLLQDLLVGRGALRLASLSHEQELVAQNRRTEQLFDIFNQLALIDDVTELSKAFLDKAAELVAATSGSLMLLDSKKDILSISAVRGMNPALAGTLTVRVGSGIAGQVAQSGTPLLVRDIATDGRFMVGRRPRFKSGSFVSVPLCWKEETLGVLNLSDKVDNALFDQADLDLLTALAGHTASLVFRARASEGIRHLELLSVTDPLTELYNRRFLERRMEEELARSSRHGLKMSVMMLDMDSFKLYNDLCGHQAGDRALKQVADILCRSVREMDIVTRYGGEEFCILLPDTPKIDAMYVAERIRYGIEQELFPGEESLPLGRMTISIGVSSFPDNGSCASDLVSAADVALYQAKAAGRNRIISSYDMPGGKALRAFNYFGSMQTH</sequence>
<dbReference type="RefSeq" id="WP_214173046.1">
    <property type="nucleotide sequence ID" value="NZ_JAHCVJ010000010.1"/>
</dbReference>
<keyword evidence="5" id="KW-1185">Reference proteome</keyword>
<evidence type="ECO:0000256" key="2">
    <source>
        <dbReference type="ARBA" id="ARBA00034247"/>
    </source>
</evidence>
<dbReference type="FunFam" id="3.30.70.270:FF:000001">
    <property type="entry name" value="Diguanylate cyclase domain protein"/>
    <property type="match status" value="1"/>
</dbReference>
<dbReference type="PANTHER" id="PTHR45138:SF9">
    <property type="entry name" value="DIGUANYLATE CYCLASE DGCM-RELATED"/>
    <property type="match status" value="1"/>
</dbReference>
<dbReference type="Pfam" id="PF13185">
    <property type="entry name" value="GAF_2"/>
    <property type="match status" value="1"/>
</dbReference>
<dbReference type="InterPro" id="IPR029787">
    <property type="entry name" value="Nucleotide_cyclase"/>
</dbReference>
<dbReference type="Gene3D" id="3.30.450.40">
    <property type="match status" value="1"/>
</dbReference>
<dbReference type="SUPFAM" id="SSF55073">
    <property type="entry name" value="Nucleotide cyclase"/>
    <property type="match status" value="1"/>
</dbReference>
<dbReference type="SMART" id="SM00065">
    <property type="entry name" value="GAF"/>
    <property type="match status" value="1"/>
</dbReference>
<dbReference type="SUPFAM" id="SSF55781">
    <property type="entry name" value="GAF domain-like"/>
    <property type="match status" value="1"/>
</dbReference>
<gene>
    <name evidence="4" type="ORF">KI809_18325</name>
</gene>
<organism evidence="4 5">
    <name type="scientific">Geoanaerobacter pelophilus</name>
    <dbReference type="NCBI Taxonomy" id="60036"/>
    <lineage>
        <taxon>Bacteria</taxon>
        <taxon>Pseudomonadati</taxon>
        <taxon>Thermodesulfobacteriota</taxon>
        <taxon>Desulfuromonadia</taxon>
        <taxon>Geobacterales</taxon>
        <taxon>Geobacteraceae</taxon>
        <taxon>Geoanaerobacter</taxon>
    </lineage>
</organism>
<dbReference type="GO" id="GO:1902201">
    <property type="term" value="P:negative regulation of bacterial-type flagellum-dependent cell motility"/>
    <property type="evidence" value="ECO:0007669"/>
    <property type="project" value="TreeGrafter"/>
</dbReference>
<dbReference type="Pfam" id="PF00990">
    <property type="entry name" value="GGDEF"/>
    <property type="match status" value="1"/>
</dbReference>
<dbReference type="Proteomes" id="UP000811899">
    <property type="component" value="Unassembled WGS sequence"/>
</dbReference>
<dbReference type="PROSITE" id="PS50887">
    <property type="entry name" value="GGDEF"/>
    <property type="match status" value="1"/>
</dbReference>
<dbReference type="GO" id="GO:0005886">
    <property type="term" value="C:plasma membrane"/>
    <property type="evidence" value="ECO:0007669"/>
    <property type="project" value="TreeGrafter"/>
</dbReference>
<dbReference type="GO" id="GO:0052621">
    <property type="term" value="F:diguanylate cyclase activity"/>
    <property type="evidence" value="ECO:0007669"/>
    <property type="project" value="UniProtKB-EC"/>
</dbReference>
<dbReference type="EMBL" id="JAHCVJ010000010">
    <property type="protein sequence ID" value="MBT0666272.1"/>
    <property type="molecule type" value="Genomic_DNA"/>
</dbReference>
<comment type="catalytic activity">
    <reaction evidence="2">
        <text>2 GTP = 3',3'-c-di-GMP + 2 diphosphate</text>
        <dbReference type="Rhea" id="RHEA:24898"/>
        <dbReference type="ChEBI" id="CHEBI:33019"/>
        <dbReference type="ChEBI" id="CHEBI:37565"/>
        <dbReference type="ChEBI" id="CHEBI:58805"/>
        <dbReference type="EC" id="2.7.7.65"/>
    </reaction>
</comment>
<evidence type="ECO:0000256" key="1">
    <source>
        <dbReference type="ARBA" id="ARBA00012528"/>
    </source>
</evidence>
<dbReference type="PANTHER" id="PTHR45138">
    <property type="entry name" value="REGULATORY COMPONENTS OF SENSORY TRANSDUCTION SYSTEM"/>
    <property type="match status" value="1"/>
</dbReference>
<evidence type="ECO:0000259" key="3">
    <source>
        <dbReference type="PROSITE" id="PS50887"/>
    </source>
</evidence>
<comment type="caution">
    <text evidence="4">The sequence shown here is derived from an EMBL/GenBank/DDBJ whole genome shotgun (WGS) entry which is preliminary data.</text>
</comment>
<dbReference type="InterPro" id="IPR003018">
    <property type="entry name" value="GAF"/>
</dbReference>
<dbReference type="CDD" id="cd01949">
    <property type="entry name" value="GGDEF"/>
    <property type="match status" value="1"/>
</dbReference>